<dbReference type="FunFam" id="3.30.40.10:FF:001413">
    <property type="entry name" value="Uncharacterized protein"/>
    <property type="match status" value="1"/>
</dbReference>
<dbReference type="AlphaFoldDB" id="A0A8S1T9Y2"/>
<evidence type="ECO:0000256" key="4">
    <source>
        <dbReference type="PROSITE-ProRule" id="PRU00175"/>
    </source>
</evidence>
<dbReference type="GO" id="GO:0006511">
    <property type="term" value="P:ubiquitin-dependent protein catabolic process"/>
    <property type="evidence" value="ECO:0007669"/>
    <property type="project" value="TreeGrafter"/>
</dbReference>
<dbReference type="GO" id="GO:0005634">
    <property type="term" value="C:nucleus"/>
    <property type="evidence" value="ECO:0007669"/>
    <property type="project" value="TreeGrafter"/>
</dbReference>
<dbReference type="PANTHER" id="PTHR45931">
    <property type="entry name" value="SI:CH211-59O9.10"/>
    <property type="match status" value="1"/>
</dbReference>
<evidence type="ECO:0000259" key="6">
    <source>
        <dbReference type="PROSITE" id="PS50089"/>
    </source>
</evidence>
<dbReference type="SMART" id="SM00184">
    <property type="entry name" value="RING"/>
    <property type="match status" value="1"/>
</dbReference>
<dbReference type="GO" id="GO:0061630">
    <property type="term" value="F:ubiquitin protein ligase activity"/>
    <property type="evidence" value="ECO:0007669"/>
    <property type="project" value="TreeGrafter"/>
</dbReference>
<gene>
    <name evidence="7" type="ORF">POCTA_138.1.T0220033</name>
</gene>
<evidence type="ECO:0000313" key="7">
    <source>
        <dbReference type="EMBL" id="CAD8149093.1"/>
    </source>
</evidence>
<comment type="caution">
    <text evidence="7">The sequence shown here is derived from an EMBL/GenBank/DDBJ whole genome shotgun (WGS) entry which is preliminary data.</text>
</comment>
<protein>
    <recommendedName>
        <fullName evidence="6">RING-type domain-containing protein</fullName>
    </recommendedName>
</protein>
<keyword evidence="1" id="KW-0479">Metal-binding</keyword>
<reference evidence="7" key="1">
    <citation type="submission" date="2021-01" db="EMBL/GenBank/DDBJ databases">
        <authorList>
            <consortium name="Genoscope - CEA"/>
            <person name="William W."/>
        </authorList>
    </citation>
    <scope>NUCLEOTIDE SEQUENCE</scope>
</reference>
<keyword evidence="2 4" id="KW-0863">Zinc-finger</keyword>
<evidence type="ECO:0000256" key="5">
    <source>
        <dbReference type="SAM" id="MobiDB-lite"/>
    </source>
</evidence>
<dbReference type="GO" id="GO:0008270">
    <property type="term" value="F:zinc ion binding"/>
    <property type="evidence" value="ECO:0007669"/>
    <property type="project" value="UniProtKB-KW"/>
</dbReference>
<feature type="domain" description="RING-type" evidence="6">
    <location>
        <begin position="227"/>
        <end position="268"/>
    </location>
</feature>
<organism evidence="7 8">
    <name type="scientific">Paramecium octaurelia</name>
    <dbReference type="NCBI Taxonomy" id="43137"/>
    <lineage>
        <taxon>Eukaryota</taxon>
        <taxon>Sar</taxon>
        <taxon>Alveolata</taxon>
        <taxon>Ciliophora</taxon>
        <taxon>Intramacronucleata</taxon>
        <taxon>Oligohymenophorea</taxon>
        <taxon>Peniculida</taxon>
        <taxon>Parameciidae</taxon>
        <taxon>Paramecium</taxon>
    </lineage>
</organism>
<dbReference type="OrthoDB" id="422021at2759"/>
<keyword evidence="8" id="KW-1185">Reference proteome</keyword>
<dbReference type="PANTHER" id="PTHR45931:SF3">
    <property type="entry name" value="RING ZINC FINGER-CONTAINING PROTEIN"/>
    <property type="match status" value="1"/>
</dbReference>
<dbReference type="Pfam" id="PF13639">
    <property type="entry name" value="zf-RING_2"/>
    <property type="match status" value="1"/>
</dbReference>
<accession>A0A8S1T9Y2</accession>
<dbReference type="PROSITE" id="PS50089">
    <property type="entry name" value="ZF_RING_2"/>
    <property type="match status" value="1"/>
</dbReference>
<dbReference type="EMBL" id="CAJJDP010000022">
    <property type="protein sequence ID" value="CAD8149093.1"/>
    <property type="molecule type" value="Genomic_DNA"/>
</dbReference>
<sequence length="272" mass="32643">MNRQQQQRHSRQNCQICHKSIQADRLVAHQTQCLMQQRERRAQQQQQQQSRQQYYQQQRQPQSRTNNSRNYNRNINIQQIQDSSDSDQDGMVQFPNFNQIFGPNSQFQRQMDNMRHQMNEAFTFNVNFGSDSIQFNLQTNGSQRQHIQIQNVGPSIRVQQYFAMPNVQFYADDDDDDEEDENYQENYYYQDEEPEVEERRQAQPMSSSQIKQIPTQKYIPNQKNLNCVVCMIDFKKSDIVKILECFHQFHANCIDQWLKQKGECPVCRHQLN</sequence>
<evidence type="ECO:0000256" key="3">
    <source>
        <dbReference type="ARBA" id="ARBA00022833"/>
    </source>
</evidence>
<dbReference type="OMA" id="QNCQICH"/>
<evidence type="ECO:0000313" key="8">
    <source>
        <dbReference type="Proteomes" id="UP000683925"/>
    </source>
</evidence>
<evidence type="ECO:0000256" key="1">
    <source>
        <dbReference type="ARBA" id="ARBA00022723"/>
    </source>
</evidence>
<feature type="region of interest" description="Disordered" evidence="5">
    <location>
        <begin position="42"/>
        <end position="73"/>
    </location>
</feature>
<proteinExistence type="predicted"/>
<feature type="compositionally biased region" description="Low complexity" evidence="5">
    <location>
        <begin position="43"/>
        <end position="73"/>
    </location>
</feature>
<evidence type="ECO:0000256" key="2">
    <source>
        <dbReference type="ARBA" id="ARBA00022771"/>
    </source>
</evidence>
<dbReference type="InterPro" id="IPR001841">
    <property type="entry name" value="Znf_RING"/>
</dbReference>
<name>A0A8S1T9Y2_PAROT</name>
<dbReference type="InterPro" id="IPR051834">
    <property type="entry name" value="RING_finger_E3_ligase"/>
</dbReference>
<keyword evidence="3" id="KW-0862">Zinc</keyword>
<dbReference type="Proteomes" id="UP000683925">
    <property type="component" value="Unassembled WGS sequence"/>
</dbReference>